<evidence type="ECO:0000256" key="1">
    <source>
        <dbReference type="SAM" id="MobiDB-lite"/>
    </source>
</evidence>
<dbReference type="Gene3D" id="2.30.29.50">
    <property type="entry name" value="Bacterial Pleckstrin homology domain"/>
    <property type="match status" value="1"/>
</dbReference>
<sequence>MRIEPFINDEQDPKTAEKVLGKISDMLTPGEQVVYLAVQKKPAVTLIPDSIVVTDKRLIFCKPGNLGLTTNFEIYSWRDIKEVSFKEEFFGAKFTAVPLSGENLTVDYIPKVEARKLYQFCNQQLERGKEIERERSLEKEKSAKPQNEIELKPVIGEPSQNSFDGPSVPVQPSIQSGTIPAPETAKSLEDEITLKLQKLRGLYEKQLITQEEYEAKKADILSQL</sequence>
<dbReference type="InterPro" id="IPR039519">
    <property type="entry name" value="YokE-like_PH"/>
</dbReference>
<protein>
    <submittedName>
        <fullName evidence="4">PH domain-containing protein</fullName>
    </submittedName>
</protein>
<gene>
    <name evidence="4" type="ORF">ACFSJU_06360</name>
</gene>
<keyword evidence="5" id="KW-1185">Reference proteome</keyword>
<feature type="domain" description="SHOCT" evidence="2">
    <location>
        <begin position="195"/>
        <end position="221"/>
    </location>
</feature>
<accession>A0ABW4ZJ63</accession>
<evidence type="ECO:0000259" key="3">
    <source>
        <dbReference type="Pfam" id="PF14470"/>
    </source>
</evidence>
<dbReference type="InterPro" id="IPR018649">
    <property type="entry name" value="SHOCT"/>
</dbReference>
<evidence type="ECO:0000313" key="4">
    <source>
        <dbReference type="EMBL" id="MFD2162008.1"/>
    </source>
</evidence>
<name>A0ABW4ZJ63_9SPHI</name>
<feature type="region of interest" description="Disordered" evidence="1">
    <location>
        <begin position="132"/>
        <end position="186"/>
    </location>
</feature>
<dbReference type="EMBL" id="JBHUHZ010000001">
    <property type="protein sequence ID" value="MFD2162008.1"/>
    <property type="molecule type" value="Genomic_DNA"/>
</dbReference>
<comment type="caution">
    <text evidence="4">The sequence shown here is derived from an EMBL/GenBank/DDBJ whole genome shotgun (WGS) entry which is preliminary data.</text>
</comment>
<dbReference type="Pfam" id="PF14470">
    <property type="entry name" value="bPH_3"/>
    <property type="match status" value="1"/>
</dbReference>
<evidence type="ECO:0000259" key="2">
    <source>
        <dbReference type="Pfam" id="PF09851"/>
    </source>
</evidence>
<evidence type="ECO:0000313" key="5">
    <source>
        <dbReference type="Proteomes" id="UP001597387"/>
    </source>
</evidence>
<feature type="compositionally biased region" description="Polar residues" evidence="1">
    <location>
        <begin position="158"/>
        <end position="178"/>
    </location>
</feature>
<reference evidence="5" key="1">
    <citation type="journal article" date="2019" name="Int. J. Syst. Evol. Microbiol.">
        <title>The Global Catalogue of Microorganisms (GCM) 10K type strain sequencing project: providing services to taxonomists for standard genome sequencing and annotation.</title>
        <authorList>
            <consortium name="The Broad Institute Genomics Platform"/>
            <consortium name="The Broad Institute Genome Sequencing Center for Infectious Disease"/>
            <person name="Wu L."/>
            <person name="Ma J."/>
        </authorList>
    </citation>
    <scope>NUCLEOTIDE SEQUENCE [LARGE SCALE GENOMIC DNA]</scope>
    <source>
        <strain evidence="5">KCTC 42217</strain>
    </source>
</reference>
<dbReference type="Proteomes" id="UP001597387">
    <property type="component" value="Unassembled WGS sequence"/>
</dbReference>
<organism evidence="4 5">
    <name type="scientific">Paradesertivirga mongoliensis</name>
    <dbReference type="NCBI Taxonomy" id="2100740"/>
    <lineage>
        <taxon>Bacteria</taxon>
        <taxon>Pseudomonadati</taxon>
        <taxon>Bacteroidota</taxon>
        <taxon>Sphingobacteriia</taxon>
        <taxon>Sphingobacteriales</taxon>
        <taxon>Sphingobacteriaceae</taxon>
        <taxon>Paradesertivirga</taxon>
    </lineage>
</organism>
<feature type="compositionally biased region" description="Basic and acidic residues" evidence="1">
    <location>
        <begin position="132"/>
        <end position="151"/>
    </location>
</feature>
<dbReference type="InterPro" id="IPR037063">
    <property type="entry name" value="PHb_sf"/>
</dbReference>
<proteinExistence type="predicted"/>
<dbReference type="Pfam" id="PF09851">
    <property type="entry name" value="SHOCT"/>
    <property type="match status" value="1"/>
</dbReference>
<feature type="domain" description="YokE-like PH" evidence="3">
    <location>
        <begin position="27"/>
        <end position="122"/>
    </location>
</feature>
<dbReference type="RefSeq" id="WP_255898119.1">
    <property type="nucleotide sequence ID" value="NZ_JAFMZO010000001.1"/>
</dbReference>